<dbReference type="SUPFAM" id="SSF56300">
    <property type="entry name" value="Metallo-dependent phosphatases"/>
    <property type="match status" value="1"/>
</dbReference>
<feature type="domain" description="EF-hand" evidence="7">
    <location>
        <begin position="403"/>
        <end position="438"/>
    </location>
</feature>
<evidence type="ECO:0000256" key="5">
    <source>
        <dbReference type="ARBA" id="ARBA00023211"/>
    </source>
</evidence>
<dbReference type="SUPFAM" id="SSF47473">
    <property type="entry name" value="EF-hand"/>
    <property type="match status" value="1"/>
</dbReference>
<sequence>RFILKSLPNFNRIDLSDLHHVFIIGDLHGQLADLLHIFNENGLPGTDNPYIFNGDFVDRGEQSVEIILLLMVSLILYPSSLFLNRGNHEDIMVTARYGFQKEVTQKYQSVQKPLFDLFKDVFSWLPMYSYVKTGKTRIIIIHGGISDRINLTTINSLRRNRYISMEIPPKSEHGEAHLTADEKNEYHQVEDLLWSDPDPKGLHGSRRNDSRNIGCFFGSDITDQFLKKNNFSMLIRSHQVKEKGYEFAHHRKVITVFSASNYEKGSNSGAILRWGYNEDEPRIIQHKLQRAQDMQALSFDKQVTLLEDPAYQALIEKIMAKKSSLQKEFDKADRNQTAHLPVIVWSKIMTNVLEADLPWFTLRSKLVEEDAQGVRYNTMFDGYALYNTKFQMSHTGIMEDLYMWKDTLLMLFNLIDSNHSGFINAEEFADIIKLLLSDEDGAGNVSQKYIDELCSAIDLDGNGRIDANEFLDKVIIQAECMYLTSPLEWDESNPNTFDGLYYNSTKSIPLTDLHMKRLFLLNLPPRNTSTVKHIINYWLLDGAGGSQFLMESFGISMLKQIILNYYHEKYHQTHPIMYLFQYRGAGLSKPSIHCHTATTWIDCAQELIQTTRPTSVNESLRIIHAMSNQNIAQDLQYQIQYSANQSQTICPTSTYIYGLSQGTGIIQYYLSVQSINAQLQQINGIILDGILSIKKGDMFENQIKSVSNRFYMYLSKCQNNIQCLKAFNLVTGTNQDIIGVTLTLQMLFLTNMTNPLCTTNLGLNSWMLFSLIASQGIELITTRPLAAILIARVYRCSTEDQRVLSHALPILIAMAQQSFFPQLIDPPYRYPADGMAISIVTVWSDFVGFTLEESVKTNPNFYNDFCINVNVTNEFSFAPLGPIPICRETQISKYNYSVPSVFRDILYSKNPRYWGNFQINPDIFRSRKGGVLMLNGDLDYNTPMYSAQQTQLLFQSEHIETKLIEMKDLTHVTSFQSYPKNAVVESTTCTDQIIVQFLYQKELNLDLETIDYNCSLKENLFGIDWFYSNPVVNETLYRLFGNSTTNYWGINITSQETVKPIQNKSSRLSFDGSFFLLLSITFRCFYLNVTE</sequence>
<feature type="domain" description="EF-hand" evidence="7">
    <location>
        <begin position="445"/>
        <end position="480"/>
    </location>
</feature>
<name>A0A8S2L727_9BILA</name>
<evidence type="ECO:0000256" key="3">
    <source>
        <dbReference type="ARBA" id="ARBA00022723"/>
    </source>
</evidence>
<evidence type="ECO:0000256" key="4">
    <source>
        <dbReference type="ARBA" id="ARBA00022837"/>
    </source>
</evidence>
<keyword evidence="4" id="KW-0106">Calcium</keyword>
<dbReference type="EC" id="3.1.3.16" evidence="6"/>
<dbReference type="SMART" id="SM00054">
    <property type="entry name" value="EFh"/>
    <property type="match status" value="2"/>
</dbReference>
<evidence type="ECO:0000256" key="6">
    <source>
        <dbReference type="RuleBase" id="RU004273"/>
    </source>
</evidence>
<dbReference type="AlphaFoldDB" id="A0A8S2L727"/>
<evidence type="ECO:0000259" key="7">
    <source>
        <dbReference type="PROSITE" id="PS50222"/>
    </source>
</evidence>
<dbReference type="InterPro" id="IPR029052">
    <property type="entry name" value="Metallo-depent_PP-like"/>
</dbReference>
<dbReference type="Proteomes" id="UP000676336">
    <property type="component" value="Unassembled WGS sequence"/>
</dbReference>
<keyword evidence="3" id="KW-0479">Metal-binding</keyword>
<dbReference type="Gene3D" id="1.10.238.10">
    <property type="entry name" value="EF-hand"/>
    <property type="match status" value="1"/>
</dbReference>
<dbReference type="Gene3D" id="3.60.21.10">
    <property type="match status" value="1"/>
</dbReference>
<organism evidence="8 9">
    <name type="scientific">Rotaria magnacalcarata</name>
    <dbReference type="NCBI Taxonomy" id="392030"/>
    <lineage>
        <taxon>Eukaryota</taxon>
        <taxon>Metazoa</taxon>
        <taxon>Spiralia</taxon>
        <taxon>Gnathifera</taxon>
        <taxon>Rotifera</taxon>
        <taxon>Eurotatoria</taxon>
        <taxon>Bdelloidea</taxon>
        <taxon>Philodinida</taxon>
        <taxon>Philodinidae</taxon>
        <taxon>Rotaria</taxon>
    </lineage>
</organism>
<dbReference type="Pfam" id="PF13499">
    <property type="entry name" value="EF-hand_7"/>
    <property type="match status" value="1"/>
</dbReference>
<reference evidence="8" key="1">
    <citation type="submission" date="2021-02" db="EMBL/GenBank/DDBJ databases">
        <authorList>
            <person name="Nowell W R."/>
        </authorList>
    </citation>
    <scope>NUCLEOTIDE SEQUENCE</scope>
</reference>
<dbReference type="PROSITE" id="PS00125">
    <property type="entry name" value="SER_THR_PHOSPHATASE"/>
    <property type="match status" value="1"/>
</dbReference>
<dbReference type="Pfam" id="PF00149">
    <property type="entry name" value="Metallophos"/>
    <property type="match status" value="1"/>
</dbReference>
<dbReference type="InterPro" id="IPR051134">
    <property type="entry name" value="PPP_phosphatase"/>
</dbReference>
<dbReference type="EMBL" id="CAJOBI010001554">
    <property type="protein sequence ID" value="CAF3887611.1"/>
    <property type="molecule type" value="Genomic_DNA"/>
</dbReference>
<dbReference type="PROSITE" id="PS50222">
    <property type="entry name" value="EF_HAND_2"/>
    <property type="match status" value="2"/>
</dbReference>
<dbReference type="InterPro" id="IPR011992">
    <property type="entry name" value="EF-hand-dom_pair"/>
</dbReference>
<dbReference type="GO" id="GO:0004722">
    <property type="term" value="F:protein serine/threonine phosphatase activity"/>
    <property type="evidence" value="ECO:0007669"/>
    <property type="project" value="UniProtKB-EC"/>
</dbReference>
<evidence type="ECO:0000256" key="1">
    <source>
        <dbReference type="ARBA" id="ARBA00001936"/>
    </source>
</evidence>
<feature type="non-terminal residue" evidence="8">
    <location>
        <position position="1091"/>
    </location>
</feature>
<dbReference type="CDD" id="cd00051">
    <property type="entry name" value="EFh"/>
    <property type="match status" value="1"/>
</dbReference>
<evidence type="ECO:0000313" key="9">
    <source>
        <dbReference type="Proteomes" id="UP000676336"/>
    </source>
</evidence>
<dbReference type="GO" id="GO:0005509">
    <property type="term" value="F:calcium ion binding"/>
    <property type="evidence" value="ECO:0007669"/>
    <property type="project" value="InterPro"/>
</dbReference>
<dbReference type="InterPro" id="IPR018247">
    <property type="entry name" value="EF_Hand_1_Ca_BS"/>
</dbReference>
<dbReference type="PANTHER" id="PTHR45668">
    <property type="entry name" value="SERINE/THREONINE-PROTEIN PHOSPHATASE 5-RELATED"/>
    <property type="match status" value="1"/>
</dbReference>
<comment type="similarity">
    <text evidence="2 6">Belongs to the PPP phosphatase family.</text>
</comment>
<protein>
    <recommendedName>
        <fullName evidence="6">Serine/threonine-protein phosphatase</fullName>
        <ecNumber evidence="6">3.1.3.16</ecNumber>
    </recommendedName>
</protein>
<dbReference type="PANTHER" id="PTHR45668:SF3">
    <property type="entry name" value="SERINE_THREONINE-PROTEIN PHOSPHATASE RDGC"/>
    <property type="match status" value="1"/>
</dbReference>
<keyword evidence="6" id="KW-0378">Hydrolase</keyword>
<comment type="caution">
    <text evidence="8">The sequence shown here is derived from an EMBL/GenBank/DDBJ whole genome shotgun (WGS) entry which is preliminary data.</text>
</comment>
<dbReference type="InterPro" id="IPR002048">
    <property type="entry name" value="EF_hand_dom"/>
</dbReference>
<gene>
    <name evidence="8" type="ORF">SMN809_LOCUS5948</name>
</gene>
<evidence type="ECO:0000313" key="8">
    <source>
        <dbReference type="EMBL" id="CAF3887611.1"/>
    </source>
</evidence>
<comment type="cofactor">
    <cofactor evidence="1">
        <name>Mn(2+)</name>
        <dbReference type="ChEBI" id="CHEBI:29035"/>
    </cofactor>
</comment>
<keyword evidence="5" id="KW-0464">Manganese</keyword>
<dbReference type="SMART" id="SM00156">
    <property type="entry name" value="PP2Ac"/>
    <property type="match status" value="1"/>
</dbReference>
<dbReference type="InterPro" id="IPR004843">
    <property type="entry name" value="Calcineurin-like_PHP"/>
</dbReference>
<dbReference type="PROSITE" id="PS00018">
    <property type="entry name" value="EF_HAND_1"/>
    <property type="match status" value="2"/>
</dbReference>
<proteinExistence type="inferred from homology"/>
<comment type="catalytic activity">
    <reaction evidence="6">
        <text>O-phospho-L-threonyl-[protein] + H2O = L-threonyl-[protein] + phosphate</text>
        <dbReference type="Rhea" id="RHEA:47004"/>
        <dbReference type="Rhea" id="RHEA-COMP:11060"/>
        <dbReference type="Rhea" id="RHEA-COMP:11605"/>
        <dbReference type="ChEBI" id="CHEBI:15377"/>
        <dbReference type="ChEBI" id="CHEBI:30013"/>
        <dbReference type="ChEBI" id="CHEBI:43474"/>
        <dbReference type="ChEBI" id="CHEBI:61977"/>
        <dbReference type="EC" id="3.1.3.16"/>
    </reaction>
</comment>
<dbReference type="InterPro" id="IPR006186">
    <property type="entry name" value="Ser/Thr-sp_prot-phosphatase"/>
</dbReference>
<dbReference type="PRINTS" id="PR00114">
    <property type="entry name" value="STPHPHTASE"/>
</dbReference>
<accession>A0A8S2L727</accession>
<evidence type="ECO:0000256" key="2">
    <source>
        <dbReference type="ARBA" id="ARBA00008294"/>
    </source>
</evidence>